<dbReference type="InterPro" id="IPR036047">
    <property type="entry name" value="F-box-like_dom_sf"/>
</dbReference>
<keyword evidence="4" id="KW-1185">Reference proteome</keyword>
<dbReference type="SUPFAM" id="SSF81383">
    <property type="entry name" value="F-box domain"/>
    <property type="match status" value="1"/>
</dbReference>
<gene>
    <name evidence="3" type="ORF">INT45_013147</name>
</gene>
<dbReference type="AlphaFoldDB" id="A0A8H7S656"/>
<dbReference type="EMBL" id="JAEPRB010000075">
    <property type="protein sequence ID" value="KAG2222783.1"/>
    <property type="molecule type" value="Genomic_DNA"/>
</dbReference>
<dbReference type="Pfam" id="PF12937">
    <property type="entry name" value="F-box-like"/>
    <property type="match status" value="1"/>
</dbReference>
<evidence type="ECO:0000256" key="1">
    <source>
        <dbReference type="SAM" id="MobiDB-lite"/>
    </source>
</evidence>
<feature type="region of interest" description="Disordered" evidence="1">
    <location>
        <begin position="63"/>
        <end position="89"/>
    </location>
</feature>
<dbReference type="InterPro" id="IPR001810">
    <property type="entry name" value="F-box_dom"/>
</dbReference>
<dbReference type="GO" id="GO:0031146">
    <property type="term" value="P:SCF-dependent proteasomal ubiquitin-dependent protein catabolic process"/>
    <property type="evidence" value="ECO:0007669"/>
    <property type="project" value="TreeGrafter"/>
</dbReference>
<dbReference type="Gene3D" id="1.20.1280.50">
    <property type="match status" value="1"/>
</dbReference>
<dbReference type="GO" id="GO:0019005">
    <property type="term" value="C:SCF ubiquitin ligase complex"/>
    <property type="evidence" value="ECO:0007669"/>
    <property type="project" value="TreeGrafter"/>
</dbReference>
<dbReference type="SMART" id="SM00256">
    <property type="entry name" value="FBOX"/>
    <property type="match status" value="1"/>
</dbReference>
<comment type="caution">
    <text evidence="3">The sequence shown here is derived from an EMBL/GenBank/DDBJ whole genome shotgun (WGS) entry which is preliminary data.</text>
</comment>
<sequence>MPIPALPTEVIILIISYLPRPHIVRLLTVNRHWYNVISAQLYRTLCIRSLREQYEYRNLFNETRRGRKRRQQQQKSSNDQQQQQQSTDSNLDNKFEIGYPITGNGNGFYSSENYGQYVRVLDLSVPYNGKDITDSFLYDLALDCPNIETLNLYNCHKITTGAVKRVLAKCKRIRFFYLSMATSLDARCLQEAIPGQLHTLNIFGVPRFFFRHRPKAVLASLKTLKAGQWLDRQTIDLTGRLEHISLEGMHPEHISHLMQCNKNLRTIRLVRCQIHPILLGHLTNQKQLTTLELHRCKFIFNNNDDVQCDDYADGGSVEGDNMLLHFSRYHLMQRLEFKYMHIPSIQRIVEKCSDRLVSFIGPYNLSDAILDTLSTYCCRLERLSLVTRSNDTSSGASTSTSNTSIKNNSGRVHISLESLKRTLHTYTSSLAHLELSIQPATIVEQALLQWPNPNLQILILRLRVSISLLQSLATLYPALRVLYIASTESISEDEVDQYLLGQGKLEHLEALMLYDRRDSTNQEYLTLKNHYDYWSLGKEIW</sequence>
<evidence type="ECO:0000313" key="3">
    <source>
        <dbReference type="EMBL" id="KAG2222783.1"/>
    </source>
</evidence>
<dbReference type="PANTHER" id="PTHR13318:SF105">
    <property type="entry name" value="F-BOX_LRR-REPEAT PROTEIN 3"/>
    <property type="match status" value="1"/>
</dbReference>
<evidence type="ECO:0000259" key="2">
    <source>
        <dbReference type="PROSITE" id="PS50181"/>
    </source>
</evidence>
<feature type="compositionally biased region" description="Low complexity" evidence="1">
    <location>
        <begin position="73"/>
        <end position="89"/>
    </location>
</feature>
<dbReference type="SUPFAM" id="SSF52047">
    <property type="entry name" value="RNI-like"/>
    <property type="match status" value="2"/>
</dbReference>
<feature type="domain" description="F-box" evidence="2">
    <location>
        <begin position="1"/>
        <end position="45"/>
    </location>
</feature>
<dbReference type="InterPro" id="IPR032675">
    <property type="entry name" value="LRR_dom_sf"/>
</dbReference>
<dbReference type="PROSITE" id="PS50181">
    <property type="entry name" value="FBOX"/>
    <property type="match status" value="1"/>
</dbReference>
<evidence type="ECO:0000313" key="4">
    <source>
        <dbReference type="Proteomes" id="UP000646827"/>
    </source>
</evidence>
<organism evidence="3 4">
    <name type="scientific">Circinella minor</name>
    <dbReference type="NCBI Taxonomy" id="1195481"/>
    <lineage>
        <taxon>Eukaryota</taxon>
        <taxon>Fungi</taxon>
        <taxon>Fungi incertae sedis</taxon>
        <taxon>Mucoromycota</taxon>
        <taxon>Mucoromycotina</taxon>
        <taxon>Mucoromycetes</taxon>
        <taxon>Mucorales</taxon>
        <taxon>Lichtheimiaceae</taxon>
        <taxon>Circinella</taxon>
    </lineage>
</organism>
<accession>A0A8H7S656</accession>
<dbReference type="PANTHER" id="PTHR13318">
    <property type="entry name" value="PARTNER OF PAIRED, ISOFORM B-RELATED"/>
    <property type="match status" value="1"/>
</dbReference>
<name>A0A8H7S656_9FUNG</name>
<protein>
    <recommendedName>
        <fullName evidence="2">F-box domain-containing protein</fullName>
    </recommendedName>
</protein>
<dbReference type="Proteomes" id="UP000646827">
    <property type="component" value="Unassembled WGS sequence"/>
</dbReference>
<reference evidence="3 4" key="1">
    <citation type="submission" date="2020-12" db="EMBL/GenBank/DDBJ databases">
        <title>Metabolic potential, ecology and presence of endohyphal bacteria is reflected in genomic diversity of Mucoromycotina.</title>
        <authorList>
            <person name="Muszewska A."/>
            <person name="Okrasinska A."/>
            <person name="Steczkiewicz K."/>
            <person name="Drgas O."/>
            <person name="Orlowska M."/>
            <person name="Perlinska-Lenart U."/>
            <person name="Aleksandrzak-Piekarczyk T."/>
            <person name="Szatraj K."/>
            <person name="Zielenkiewicz U."/>
            <person name="Pilsyk S."/>
            <person name="Malc E."/>
            <person name="Mieczkowski P."/>
            <person name="Kruszewska J.S."/>
            <person name="Biernat P."/>
            <person name="Pawlowska J."/>
        </authorList>
    </citation>
    <scope>NUCLEOTIDE SEQUENCE [LARGE SCALE GENOMIC DNA]</scope>
    <source>
        <strain evidence="3 4">CBS 142.35</strain>
    </source>
</reference>
<dbReference type="OrthoDB" id="550575at2759"/>
<dbReference type="Gene3D" id="3.80.10.10">
    <property type="entry name" value="Ribonuclease Inhibitor"/>
    <property type="match status" value="2"/>
</dbReference>
<proteinExistence type="predicted"/>